<proteinExistence type="predicted"/>
<comment type="caution">
    <text evidence="1">The sequence shown here is derived from an EMBL/GenBank/DDBJ whole genome shotgun (WGS) entry which is preliminary data.</text>
</comment>
<organism evidence="1 2">
    <name type="scientific">Pseudomonas amygdali pv. mori</name>
    <dbReference type="NCBI Taxonomy" id="34065"/>
    <lineage>
        <taxon>Bacteria</taxon>
        <taxon>Pseudomonadati</taxon>
        <taxon>Pseudomonadota</taxon>
        <taxon>Gammaproteobacteria</taxon>
        <taxon>Pseudomonadales</taxon>
        <taxon>Pseudomonadaceae</taxon>
        <taxon>Pseudomonas</taxon>
        <taxon>Pseudomonas amygdali</taxon>
    </lineage>
</organism>
<reference evidence="1 2" key="1">
    <citation type="submission" date="2018-08" db="EMBL/GenBank/DDBJ databases">
        <title>Recombination of ecologically and evolutionarily significant loci maintains genetic cohesion in the Pseudomonas syringae species complex.</title>
        <authorList>
            <person name="Dillon M."/>
            <person name="Thakur S."/>
            <person name="Almeida R.N.D."/>
            <person name="Weir B.S."/>
            <person name="Guttman D.S."/>
        </authorList>
    </citation>
    <scope>NUCLEOTIDE SEQUENCE [LARGE SCALE GENOMIC DNA]</scope>
    <source>
        <strain evidence="1 2">ICMP 6941</strain>
    </source>
</reference>
<accession>A0A3M5IPY3</accession>
<sequence>MHDDDEDEDDFELYDTPAPRMRLVEDRSHENLWLHRANDLHASAGAVWLSMSDDRGNESVKALGLREDFDMMRACFPVYHMLCGLSLEVVMKAVLVSQREKPPEHHDLNLLAHLLGVKRNPAQKKILNFYQHSVVWAGRYPIPKDATDDDLAKYYEMHNSLLFKGKTTVKGTQLKTYSRTGATDWDRFDALYRSYSTLFNHRY</sequence>
<name>A0A3M5IPY3_PSEA0</name>
<dbReference type="AlphaFoldDB" id="A0A3M5IPY3"/>
<dbReference type="Proteomes" id="UP000276194">
    <property type="component" value="Unassembled WGS sequence"/>
</dbReference>
<protein>
    <recommendedName>
        <fullName evidence="3">HEPN domain-containing protein</fullName>
    </recommendedName>
</protein>
<gene>
    <name evidence="1" type="ORF">ALP52_00824</name>
</gene>
<dbReference type="RefSeq" id="WP_183147147.1">
    <property type="nucleotide sequence ID" value="NZ_RBTD01000455.1"/>
</dbReference>
<evidence type="ECO:0000313" key="1">
    <source>
        <dbReference type="EMBL" id="RMT12464.1"/>
    </source>
</evidence>
<evidence type="ECO:0008006" key="3">
    <source>
        <dbReference type="Google" id="ProtNLM"/>
    </source>
</evidence>
<dbReference type="EMBL" id="RBTD01000455">
    <property type="protein sequence ID" value="RMT12464.1"/>
    <property type="molecule type" value="Genomic_DNA"/>
</dbReference>
<evidence type="ECO:0000313" key="2">
    <source>
        <dbReference type="Proteomes" id="UP000276194"/>
    </source>
</evidence>